<comment type="similarity">
    <text evidence="2">Belongs to the AAA ATPase family.</text>
</comment>
<dbReference type="GO" id="GO:0045324">
    <property type="term" value="P:late endosome to vacuole transport"/>
    <property type="evidence" value="ECO:0007669"/>
    <property type="project" value="UniProtKB-ARBA"/>
</dbReference>
<evidence type="ECO:0000256" key="7">
    <source>
        <dbReference type="SAM" id="MobiDB-lite"/>
    </source>
</evidence>
<dbReference type="Gene3D" id="3.40.50.300">
    <property type="entry name" value="P-loop containing nucleotide triphosphate hydrolases"/>
    <property type="match status" value="1"/>
</dbReference>
<dbReference type="PANTHER" id="PTHR23074">
    <property type="entry name" value="AAA DOMAIN-CONTAINING"/>
    <property type="match status" value="1"/>
</dbReference>
<evidence type="ECO:0000256" key="2">
    <source>
        <dbReference type="ARBA" id="ARBA00006914"/>
    </source>
</evidence>
<dbReference type="InterPro" id="IPR003959">
    <property type="entry name" value="ATPase_AAA_core"/>
</dbReference>
<evidence type="ECO:0000256" key="1">
    <source>
        <dbReference type="ARBA" id="ARBA00004481"/>
    </source>
</evidence>
<dbReference type="GO" id="GO:0005524">
    <property type="term" value="F:ATP binding"/>
    <property type="evidence" value="ECO:0007669"/>
    <property type="project" value="UniProtKB-KW"/>
</dbReference>
<dbReference type="Pfam" id="PF00004">
    <property type="entry name" value="AAA"/>
    <property type="match status" value="1"/>
</dbReference>
<dbReference type="GO" id="GO:0007033">
    <property type="term" value="P:vacuole organization"/>
    <property type="evidence" value="ECO:0007669"/>
    <property type="project" value="TreeGrafter"/>
</dbReference>
<gene>
    <name evidence="9" type="ORF">M408DRAFT_320940</name>
</gene>
<dbReference type="InterPro" id="IPR050304">
    <property type="entry name" value="MT-severing_AAA_ATPase"/>
</dbReference>
<evidence type="ECO:0000313" key="9">
    <source>
        <dbReference type="EMBL" id="KIM23411.1"/>
    </source>
</evidence>
<evidence type="ECO:0000256" key="5">
    <source>
        <dbReference type="ARBA" id="ARBA00022840"/>
    </source>
</evidence>
<evidence type="ECO:0000313" key="10">
    <source>
        <dbReference type="Proteomes" id="UP000054097"/>
    </source>
</evidence>
<keyword evidence="4" id="KW-0967">Endosome</keyword>
<dbReference type="GO" id="GO:0016887">
    <property type="term" value="F:ATP hydrolysis activity"/>
    <property type="evidence" value="ECO:0007669"/>
    <property type="project" value="InterPro"/>
</dbReference>
<dbReference type="PANTHER" id="PTHR23074:SF83">
    <property type="entry name" value="VACUOLAR PROTEIN SORTING-ASSOCIATED PROTEIN 4A"/>
    <property type="match status" value="1"/>
</dbReference>
<dbReference type="Proteomes" id="UP000054097">
    <property type="component" value="Unassembled WGS sequence"/>
</dbReference>
<name>A0A0C3AVT9_SERVB</name>
<feature type="region of interest" description="Disordered" evidence="7">
    <location>
        <begin position="315"/>
        <end position="336"/>
    </location>
</feature>
<dbReference type="AlphaFoldDB" id="A0A0C3AVT9"/>
<protein>
    <recommendedName>
        <fullName evidence="8">AAA+ ATPase domain-containing protein</fullName>
    </recommendedName>
</protein>
<keyword evidence="5" id="KW-0067">ATP-binding</keyword>
<proteinExistence type="inferred from homology"/>
<evidence type="ECO:0000259" key="8">
    <source>
        <dbReference type="SMART" id="SM00382"/>
    </source>
</evidence>
<dbReference type="InterPro" id="IPR041569">
    <property type="entry name" value="AAA_lid_3"/>
</dbReference>
<sequence length="336" mass="37344">GSSPNPSQQGNDDSYSQQLRKGLESTIIVESPNVHWDDIAGLDQAKKELQESIILPMKFPQLFTGKRKARTGILLYDPPGTGKSYLAKAVATEVKCPLFSISSSDILSKWLGESEKHVKNLFEMARERKPCIIFIDEIEALCSSRETGMEDNKSGTKTEFLVQMDGVGHDNSGILVLAAINLPWALDPAMRRRFQRRIHISLPDQKARPRMFEIGVGKTPCDLRAEDYARLGSKTEGFSGSDISIVVQEALMQPVKKINTATHYRKVYVKGVEKLTPSNSSEPGSVPMSWRKVPANKLLEPPLRASDFFNAVNKTKPSVSEEDILRSKKSGRRNTG</sequence>
<evidence type="ECO:0000256" key="4">
    <source>
        <dbReference type="ARBA" id="ARBA00022753"/>
    </source>
</evidence>
<dbReference type="FunFam" id="3.40.50.300:FF:000043">
    <property type="entry name" value="Vacuolar protein sorting-associated protein 4"/>
    <property type="match status" value="1"/>
</dbReference>
<feature type="compositionally biased region" description="Basic residues" evidence="7">
    <location>
        <begin position="327"/>
        <end position="336"/>
    </location>
</feature>
<comment type="subcellular location">
    <subcellularLocation>
        <location evidence="1">Endosome membrane</location>
        <topology evidence="1">Peripheral membrane protein</topology>
    </subcellularLocation>
</comment>
<dbReference type="InterPro" id="IPR003593">
    <property type="entry name" value="AAA+_ATPase"/>
</dbReference>
<dbReference type="SUPFAM" id="SSF52540">
    <property type="entry name" value="P-loop containing nucleoside triphosphate hydrolases"/>
    <property type="match status" value="1"/>
</dbReference>
<organism evidence="9 10">
    <name type="scientific">Serendipita vermifera MAFF 305830</name>
    <dbReference type="NCBI Taxonomy" id="933852"/>
    <lineage>
        <taxon>Eukaryota</taxon>
        <taxon>Fungi</taxon>
        <taxon>Dikarya</taxon>
        <taxon>Basidiomycota</taxon>
        <taxon>Agaricomycotina</taxon>
        <taxon>Agaricomycetes</taxon>
        <taxon>Sebacinales</taxon>
        <taxon>Serendipitaceae</taxon>
        <taxon>Serendipita</taxon>
    </lineage>
</organism>
<keyword evidence="10" id="KW-1185">Reference proteome</keyword>
<dbReference type="FunFam" id="1.10.8.60:FF:000015">
    <property type="entry name" value="vacuolar protein sorting-associated protein 4A"/>
    <property type="match status" value="1"/>
</dbReference>
<reference evidence="9 10" key="1">
    <citation type="submission" date="2014-04" db="EMBL/GenBank/DDBJ databases">
        <authorList>
            <consortium name="DOE Joint Genome Institute"/>
            <person name="Kuo A."/>
            <person name="Zuccaro A."/>
            <person name="Kohler A."/>
            <person name="Nagy L.G."/>
            <person name="Floudas D."/>
            <person name="Copeland A."/>
            <person name="Barry K.W."/>
            <person name="Cichocki N."/>
            <person name="Veneault-Fourrey C."/>
            <person name="LaButti K."/>
            <person name="Lindquist E.A."/>
            <person name="Lipzen A."/>
            <person name="Lundell T."/>
            <person name="Morin E."/>
            <person name="Murat C."/>
            <person name="Sun H."/>
            <person name="Tunlid A."/>
            <person name="Henrissat B."/>
            <person name="Grigoriev I.V."/>
            <person name="Hibbett D.S."/>
            <person name="Martin F."/>
            <person name="Nordberg H.P."/>
            <person name="Cantor M.N."/>
            <person name="Hua S.X."/>
        </authorList>
    </citation>
    <scope>NUCLEOTIDE SEQUENCE [LARGE SCALE GENOMIC DNA]</scope>
    <source>
        <strain evidence="9 10">MAFF 305830</strain>
    </source>
</reference>
<dbReference type="OrthoDB" id="29072at2759"/>
<feature type="non-terminal residue" evidence="9">
    <location>
        <position position="1"/>
    </location>
</feature>
<keyword evidence="6" id="KW-0472">Membrane</keyword>
<dbReference type="EMBL" id="KN824337">
    <property type="protein sequence ID" value="KIM23411.1"/>
    <property type="molecule type" value="Genomic_DNA"/>
</dbReference>
<dbReference type="STRING" id="933852.A0A0C3AVT9"/>
<accession>A0A0C3AVT9</accession>
<feature type="domain" description="AAA+ ATPase" evidence="8">
    <location>
        <begin position="69"/>
        <end position="204"/>
    </location>
</feature>
<reference evidence="10" key="2">
    <citation type="submission" date="2015-01" db="EMBL/GenBank/DDBJ databases">
        <title>Evolutionary Origins and Diversification of the Mycorrhizal Mutualists.</title>
        <authorList>
            <consortium name="DOE Joint Genome Institute"/>
            <consortium name="Mycorrhizal Genomics Consortium"/>
            <person name="Kohler A."/>
            <person name="Kuo A."/>
            <person name="Nagy L.G."/>
            <person name="Floudas D."/>
            <person name="Copeland A."/>
            <person name="Barry K.W."/>
            <person name="Cichocki N."/>
            <person name="Veneault-Fourrey C."/>
            <person name="LaButti K."/>
            <person name="Lindquist E.A."/>
            <person name="Lipzen A."/>
            <person name="Lundell T."/>
            <person name="Morin E."/>
            <person name="Murat C."/>
            <person name="Riley R."/>
            <person name="Ohm R."/>
            <person name="Sun H."/>
            <person name="Tunlid A."/>
            <person name="Henrissat B."/>
            <person name="Grigoriev I.V."/>
            <person name="Hibbett D.S."/>
            <person name="Martin F."/>
        </authorList>
    </citation>
    <scope>NUCLEOTIDE SEQUENCE [LARGE SCALE GENOMIC DNA]</scope>
    <source>
        <strain evidence="10">MAFF 305830</strain>
    </source>
</reference>
<evidence type="ECO:0000256" key="3">
    <source>
        <dbReference type="ARBA" id="ARBA00022741"/>
    </source>
</evidence>
<keyword evidence="3" id="KW-0547">Nucleotide-binding</keyword>
<dbReference type="GO" id="GO:0016197">
    <property type="term" value="P:endosomal transport"/>
    <property type="evidence" value="ECO:0007669"/>
    <property type="project" value="TreeGrafter"/>
</dbReference>
<dbReference type="HOGENOM" id="CLU_000688_21_2_1"/>
<dbReference type="Gene3D" id="1.10.8.60">
    <property type="match status" value="1"/>
</dbReference>
<dbReference type="SMART" id="SM00382">
    <property type="entry name" value="AAA"/>
    <property type="match status" value="1"/>
</dbReference>
<evidence type="ECO:0000256" key="6">
    <source>
        <dbReference type="ARBA" id="ARBA00023136"/>
    </source>
</evidence>
<dbReference type="GO" id="GO:0010008">
    <property type="term" value="C:endosome membrane"/>
    <property type="evidence" value="ECO:0007669"/>
    <property type="project" value="UniProtKB-SubCell"/>
</dbReference>
<dbReference type="InterPro" id="IPR015415">
    <property type="entry name" value="Spast_Vps4_C"/>
</dbReference>
<dbReference type="Pfam" id="PF17862">
    <property type="entry name" value="AAA_lid_3"/>
    <property type="match status" value="1"/>
</dbReference>
<dbReference type="Pfam" id="PF09336">
    <property type="entry name" value="Vps4_C"/>
    <property type="match status" value="1"/>
</dbReference>
<dbReference type="InterPro" id="IPR027417">
    <property type="entry name" value="P-loop_NTPase"/>
</dbReference>